<dbReference type="PANTHER" id="PTHR12806">
    <property type="entry name" value="EAP30 SUBUNIT OF ELL COMPLEX"/>
    <property type="match status" value="1"/>
</dbReference>
<dbReference type="InterPro" id="IPR036390">
    <property type="entry name" value="WH_DNA-bd_sf"/>
</dbReference>
<dbReference type="SUPFAM" id="SSF46785">
    <property type="entry name" value="Winged helix' DNA-binding domain"/>
    <property type="match status" value="1"/>
</dbReference>
<proteinExistence type="inferred from homology"/>
<accession>A0A7J7ILR5</accession>
<dbReference type="EMBL" id="VWRR01000004">
    <property type="protein sequence ID" value="KAF6004066.1"/>
    <property type="molecule type" value="Genomic_DNA"/>
</dbReference>
<sequence length="188" mass="21294">MHSRRRYQGVAAIINQRLGAEQYAAAASSYLAEKEAALREQCVVFQEKLQEFAAEHQHEIENNTALRARFLELCMNMGWYARLGFLVAQIALATRDWNGGVIRLTTLRRALQRRLDAQSKRSRQVSTEDIVRAVQTLDTLQAGFRILVVDDKKHDRYLVSGAASQVSFTADEKAVLQRARETGWPGFA</sequence>
<comment type="caution">
    <text evidence="2">The sequence shown here is derived from an EMBL/GenBank/DDBJ whole genome shotgun (WGS) entry which is preliminary data.</text>
</comment>
<organism evidence="2 3">
    <name type="scientific">Cyanidiococcus yangmingshanensis</name>
    <dbReference type="NCBI Taxonomy" id="2690220"/>
    <lineage>
        <taxon>Eukaryota</taxon>
        <taxon>Rhodophyta</taxon>
        <taxon>Bangiophyceae</taxon>
        <taxon>Cyanidiales</taxon>
        <taxon>Cyanidiaceae</taxon>
        <taxon>Cyanidiococcus</taxon>
    </lineage>
</organism>
<dbReference type="InterPro" id="IPR036388">
    <property type="entry name" value="WH-like_DNA-bd_sf"/>
</dbReference>
<dbReference type="InterPro" id="IPR016689">
    <property type="entry name" value="ESCRT-2_cplx_Snf8"/>
</dbReference>
<dbReference type="Gene3D" id="6.10.140.180">
    <property type="match status" value="1"/>
</dbReference>
<evidence type="ECO:0000313" key="2">
    <source>
        <dbReference type="EMBL" id="KAF6004066.1"/>
    </source>
</evidence>
<evidence type="ECO:0000256" key="1">
    <source>
        <dbReference type="ARBA" id="ARBA00009834"/>
    </source>
</evidence>
<dbReference type="Gene3D" id="1.10.10.10">
    <property type="entry name" value="Winged helix-like DNA-binding domain superfamily/Winged helix DNA-binding domain"/>
    <property type="match status" value="1"/>
</dbReference>
<reference evidence="2 3" key="1">
    <citation type="journal article" date="2020" name="J. Phycol.">
        <title>Comparative genome analysis reveals Cyanidiococcus gen. nov., a new extremophilic red algal genus sister to Cyanidioschyzon (Cyanidioschyzonaceae, Rhodophyta).</title>
        <authorList>
            <person name="Liu S.-L."/>
            <person name="Chiang Y.-R."/>
            <person name="Yoon H.S."/>
            <person name="Fu H.-Y."/>
        </authorList>
    </citation>
    <scope>NUCLEOTIDE SEQUENCE [LARGE SCALE GENOMIC DNA]</scope>
    <source>
        <strain evidence="2 3">THAL066</strain>
    </source>
</reference>
<keyword evidence="3" id="KW-1185">Reference proteome</keyword>
<protein>
    <submittedName>
        <fullName evidence="2">ESCRT-II subunit protein snf8</fullName>
    </submittedName>
</protein>
<dbReference type="PANTHER" id="PTHR12806:SF0">
    <property type="entry name" value="VACUOLAR-SORTING PROTEIN SNF8"/>
    <property type="match status" value="1"/>
</dbReference>
<comment type="similarity">
    <text evidence="1">Belongs to the SNF8 family.</text>
</comment>
<dbReference type="InterPro" id="IPR040608">
    <property type="entry name" value="Snf8/Vps36"/>
</dbReference>
<dbReference type="GO" id="GO:0043328">
    <property type="term" value="P:protein transport to vacuole involved in ubiquitin-dependent protein catabolic process via the multivesicular body sorting pathway"/>
    <property type="evidence" value="ECO:0007669"/>
    <property type="project" value="TreeGrafter"/>
</dbReference>
<name>A0A7J7ILR5_9RHOD</name>
<dbReference type="GO" id="GO:0000814">
    <property type="term" value="C:ESCRT II complex"/>
    <property type="evidence" value="ECO:0007669"/>
    <property type="project" value="InterPro"/>
</dbReference>
<evidence type="ECO:0000313" key="3">
    <source>
        <dbReference type="Proteomes" id="UP000530660"/>
    </source>
</evidence>
<dbReference type="AlphaFoldDB" id="A0A7J7ILR5"/>
<dbReference type="Pfam" id="PF04157">
    <property type="entry name" value="EAP30"/>
    <property type="match status" value="1"/>
</dbReference>
<dbReference type="Proteomes" id="UP000530660">
    <property type="component" value="Unassembled WGS sequence"/>
</dbReference>
<gene>
    <name evidence="2" type="primary">SNF8</name>
    <name evidence="2" type="ORF">F1559_001071</name>
</gene>
<dbReference type="OrthoDB" id="283883at2759"/>